<keyword evidence="5" id="KW-1133">Transmembrane helix</keyword>
<dbReference type="EMBL" id="CALNXK010000043">
    <property type="protein sequence ID" value="CAH3126851.1"/>
    <property type="molecule type" value="Genomic_DNA"/>
</dbReference>
<evidence type="ECO:0000313" key="6">
    <source>
        <dbReference type="EMBL" id="CAH3126851.1"/>
    </source>
</evidence>
<dbReference type="InterPro" id="IPR019734">
    <property type="entry name" value="TPR_rpt"/>
</dbReference>
<dbReference type="SUPFAM" id="SSF48452">
    <property type="entry name" value="TPR-like"/>
    <property type="match status" value="4"/>
</dbReference>
<keyword evidence="2 3" id="KW-0802">TPR repeat</keyword>
<dbReference type="InterPro" id="IPR036770">
    <property type="entry name" value="Ankyrin_rpt-contain_sf"/>
</dbReference>
<dbReference type="SUPFAM" id="SSF48403">
    <property type="entry name" value="Ankyrin repeat"/>
    <property type="match status" value="1"/>
</dbReference>
<dbReference type="Gene3D" id="1.25.40.10">
    <property type="entry name" value="Tetratricopeptide repeat domain"/>
    <property type="match status" value="5"/>
</dbReference>
<dbReference type="InterPro" id="IPR011990">
    <property type="entry name" value="TPR-like_helical_dom_sf"/>
</dbReference>
<sequence length="1216" mass="137421">MDPNQCGLMAQIAMSQGNFIEALNLISMALRQIPPDLINTPFGAPFIADRAECFWQLGDAEEAANNMRIAISNGLPDDAANSEEEAAKWTSRGVSLYRDHNYVLAEQCTSFALYFRVDNPFFKAQSFLYRALSRFELGNISGTQSDAQEVKRLDKNFARATAQKQKEEAMEKFRRHSYDKAVELFQLCLLFHPDDSSGVKFRRSVQSHQATAYFHLNKYRKALEVGKKSYNSNPTFKSKDEAERWKDRGNRLSKEPNSLDLAIDCYSLALKYADERDLKAKIWSNRSLMYKNTERYEEALCDAQRCVENKPNWEKAQYRLGSCLFACERYSEALEPFSRSLQLLLNNPSSTEHDKVDTLNQVLSVAQKHPGGTCGIQYDVPQNLIQTAVDKAVAEKDWQRLHLLFMGGGGEKRFQKGSGGLGTGCDASSVPLEEIIHCDFKDLTDFISVLLDHKARKTNSTISHLQVAFSLNHQATSYSLRLVVPNNRALLLLLLLLLLSLLLLLLNNIIILLNFKKYVHNLQKYLKTFKGDGLEALRKGDNKKALELLQISLKQQEGDVREQRDTLKLLSELCFKEKSFSKCLETGRKLKASLPEENHEENNSLRVEWAKQWKDWGNELYGENKYDLMAEFNSLAMEFTPESNKDLMKALLSNRCLAYLNLNKYKEALEDAEKCIKTMPQWFRGHSRRGNCLLKLKRKKEALVAFCKGHTYASSDREKNFTAKEAISTATELPDGETRISCTFSPRTIEFLVKEASKNFEWKELRFLYLGTTASDTSKGIAIECDASCVPLELLIESDVKDLHRLVSRLLECGALPDGLKDCKRPPLLTAMELMKFPIAVTLLRNKADPSCVIGNEIFINREGQSRQWFQLGRKAFANEDLMKAVMFFNMCLHLSDSSTEPSILIKTNHTLAEAYFKQNKHELAVNAGNECFRLRSVRSEEEAKRWQVRASHVFSLGLYKLCVQCVNLGLKYTPVESKQTFSRFLCQRSEAEQQLGDYVRGLEDARSALKMTSELLEGYLNQFRCLRALKKEKEAMLAVNECLKRTTDETLLGELLSEALDVAVNLKDGTTAITTLLPNHILLKLMNEVIRIRDFNKLKILFLGGGGPSKHPVGAGGLVANADARSVPLGEVIRCFDPEEALISVLLEQGASVNVTEGSDVIPLEEAIRKENLPLVEKLVQRGANCCAVSIDGEPMVHKAMRIGLKSGNLLKYPL</sequence>
<proteinExistence type="predicted"/>
<evidence type="ECO:0000256" key="1">
    <source>
        <dbReference type="ARBA" id="ARBA00022737"/>
    </source>
</evidence>
<protein>
    <submittedName>
        <fullName evidence="6">Uncharacterized protein</fullName>
    </submittedName>
</protein>
<keyword evidence="7" id="KW-1185">Reference proteome</keyword>
<name>A0ABN8P2U1_9CNID</name>
<evidence type="ECO:0000256" key="5">
    <source>
        <dbReference type="SAM" id="Phobius"/>
    </source>
</evidence>
<dbReference type="PANTHER" id="PTHR22904:SF523">
    <property type="entry name" value="STRESS-INDUCED-PHOSPHOPROTEIN 1"/>
    <property type="match status" value="1"/>
</dbReference>
<evidence type="ECO:0000256" key="4">
    <source>
        <dbReference type="SAM" id="Coils"/>
    </source>
</evidence>
<feature type="repeat" description="TPR" evidence="3">
    <location>
        <begin position="314"/>
        <end position="347"/>
    </location>
</feature>
<dbReference type="Proteomes" id="UP001159405">
    <property type="component" value="Unassembled WGS sequence"/>
</dbReference>
<comment type="caution">
    <text evidence="6">The sequence shown here is derived from an EMBL/GenBank/DDBJ whole genome shotgun (WGS) entry which is preliminary data.</text>
</comment>
<reference evidence="6 7" key="1">
    <citation type="submission" date="2022-05" db="EMBL/GenBank/DDBJ databases">
        <authorList>
            <consortium name="Genoscope - CEA"/>
            <person name="William W."/>
        </authorList>
    </citation>
    <scope>NUCLEOTIDE SEQUENCE [LARGE SCALE GENOMIC DNA]</scope>
</reference>
<gene>
    <name evidence="6" type="ORF">PLOB_00032677</name>
</gene>
<keyword evidence="5" id="KW-0812">Transmembrane</keyword>
<dbReference type="SMART" id="SM00028">
    <property type="entry name" value="TPR"/>
    <property type="match status" value="14"/>
</dbReference>
<evidence type="ECO:0000256" key="3">
    <source>
        <dbReference type="PROSITE-ProRule" id="PRU00339"/>
    </source>
</evidence>
<feature type="transmembrane region" description="Helical" evidence="5">
    <location>
        <begin position="489"/>
        <end position="515"/>
    </location>
</feature>
<keyword evidence="1" id="KW-0677">Repeat</keyword>
<organism evidence="6 7">
    <name type="scientific">Porites lobata</name>
    <dbReference type="NCBI Taxonomy" id="104759"/>
    <lineage>
        <taxon>Eukaryota</taxon>
        <taxon>Metazoa</taxon>
        <taxon>Cnidaria</taxon>
        <taxon>Anthozoa</taxon>
        <taxon>Hexacorallia</taxon>
        <taxon>Scleractinia</taxon>
        <taxon>Fungiina</taxon>
        <taxon>Poritidae</taxon>
        <taxon>Porites</taxon>
    </lineage>
</organism>
<dbReference type="PROSITE" id="PS50005">
    <property type="entry name" value="TPR"/>
    <property type="match status" value="1"/>
</dbReference>
<keyword evidence="5" id="KW-0472">Membrane</keyword>
<keyword evidence="4" id="KW-0175">Coiled coil</keyword>
<accession>A0ABN8P2U1</accession>
<evidence type="ECO:0000256" key="2">
    <source>
        <dbReference type="ARBA" id="ARBA00022803"/>
    </source>
</evidence>
<evidence type="ECO:0000313" key="7">
    <source>
        <dbReference type="Proteomes" id="UP001159405"/>
    </source>
</evidence>
<dbReference type="PANTHER" id="PTHR22904">
    <property type="entry name" value="TPR REPEAT CONTAINING PROTEIN"/>
    <property type="match status" value="1"/>
</dbReference>
<feature type="coiled-coil region" evidence="4">
    <location>
        <begin position="546"/>
        <end position="573"/>
    </location>
</feature>
<dbReference type="Gene3D" id="1.25.40.20">
    <property type="entry name" value="Ankyrin repeat-containing domain"/>
    <property type="match status" value="1"/>
</dbReference>